<proteinExistence type="predicted"/>
<dbReference type="EnsemblProtists" id="EOD37430">
    <property type="protein sequence ID" value="EOD37430"/>
    <property type="gene ID" value="EMIHUDRAFT_225616"/>
</dbReference>
<sequence length="173" mass="18457">MRFFPRLLLGLLPIAETARVGLHKAAEEGQVEPLRVAIRGKFNEYEDAWVRPDLNKRNKKGNVPLHLAICGRARQDLTTVTALLDAGADAGARDGADETPLHVVARRCAGDQARGDISNSRASGIAKLLIGRDGVDINARGLGARGLTPLHVAAERGHPALVELLIKACATLP</sequence>
<keyword evidence="6" id="KW-1185">Reference proteome</keyword>
<accession>A0A0D3KNU5</accession>
<protein>
    <recommendedName>
        <fullName evidence="7">Ankyrin repeat protein</fullName>
    </recommendedName>
</protein>
<evidence type="ECO:0000313" key="6">
    <source>
        <dbReference type="Proteomes" id="UP000013827"/>
    </source>
</evidence>
<feature type="signal peptide" evidence="4">
    <location>
        <begin position="1"/>
        <end position="17"/>
    </location>
</feature>
<evidence type="ECO:0008006" key="7">
    <source>
        <dbReference type="Google" id="ProtNLM"/>
    </source>
</evidence>
<feature type="repeat" description="ANK" evidence="3">
    <location>
        <begin position="145"/>
        <end position="173"/>
    </location>
</feature>
<reference evidence="5" key="2">
    <citation type="submission" date="2024-10" db="UniProtKB">
        <authorList>
            <consortium name="EnsemblProtists"/>
        </authorList>
    </citation>
    <scope>IDENTIFICATION</scope>
</reference>
<dbReference type="HOGENOM" id="CLU_1550403_0_0_1"/>
<evidence type="ECO:0000256" key="2">
    <source>
        <dbReference type="ARBA" id="ARBA00023043"/>
    </source>
</evidence>
<dbReference type="InterPro" id="IPR036770">
    <property type="entry name" value="Ankyrin_rpt-contain_sf"/>
</dbReference>
<evidence type="ECO:0000313" key="5">
    <source>
        <dbReference type="EnsemblProtists" id="EOD37430"/>
    </source>
</evidence>
<dbReference type="InterPro" id="IPR002110">
    <property type="entry name" value="Ankyrin_rpt"/>
</dbReference>
<keyword evidence="4" id="KW-0732">Signal</keyword>
<reference evidence="6" key="1">
    <citation type="journal article" date="2013" name="Nature">
        <title>Pan genome of the phytoplankton Emiliania underpins its global distribution.</title>
        <authorList>
            <person name="Read B.A."/>
            <person name="Kegel J."/>
            <person name="Klute M.J."/>
            <person name="Kuo A."/>
            <person name="Lefebvre S.C."/>
            <person name="Maumus F."/>
            <person name="Mayer C."/>
            <person name="Miller J."/>
            <person name="Monier A."/>
            <person name="Salamov A."/>
            <person name="Young J."/>
            <person name="Aguilar M."/>
            <person name="Claverie J.M."/>
            <person name="Frickenhaus S."/>
            <person name="Gonzalez K."/>
            <person name="Herman E.K."/>
            <person name="Lin Y.C."/>
            <person name="Napier J."/>
            <person name="Ogata H."/>
            <person name="Sarno A.F."/>
            <person name="Shmutz J."/>
            <person name="Schroeder D."/>
            <person name="de Vargas C."/>
            <person name="Verret F."/>
            <person name="von Dassow P."/>
            <person name="Valentin K."/>
            <person name="Van de Peer Y."/>
            <person name="Wheeler G."/>
            <person name="Dacks J.B."/>
            <person name="Delwiche C.F."/>
            <person name="Dyhrman S.T."/>
            <person name="Glockner G."/>
            <person name="John U."/>
            <person name="Richards T."/>
            <person name="Worden A.Z."/>
            <person name="Zhang X."/>
            <person name="Grigoriev I.V."/>
            <person name="Allen A.E."/>
            <person name="Bidle K."/>
            <person name="Borodovsky M."/>
            <person name="Bowler C."/>
            <person name="Brownlee C."/>
            <person name="Cock J.M."/>
            <person name="Elias M."/>
            <person name="Gladyshev V.N."/>
            <person name="Groth M."/>
            <person name="Guda C."/>
            <person name="Hadaegh A."/>
            <person name="Iglesias-Rodriguez M.D."/>
            <person name="Jenkins J."/>
            <person name="Jones B.M."/>
            <person name="Lawson T."/>
            <person name="Leese F."/>
            <person name="Lindquist E."/>
            <person name="Lobanov A."/>
            <person name="Lomsadze A."/>
            <person name="Malik S.B."/>
            <person name="Marsh M.E."/>
            <person name="Mackinder L."/>
            <person name="Mock T."/>
            <person name="Mueller-Roeber B."/>
            <person name="Pagarete A."/>
            <person name="Parker M."/>
            <person name="Probert I."/>
            <person name="Quesneville H."/>
            <person name="Raines C."/>
            <person name="Rensing S.A."/>
            <person name="Riano-Pachon D.M."/>
            <person name="Richier S."/>
            <person name="Rokitta S."/>
            <person name="Shiraiwa Y."/>
            <person name="Soanes D.M."/>
            <person name="van der Giezen M."/>
            <person name="Wahlund T.M."/>
            <person name="Williams B."/>
            <person name="Wilson W."/>
            <person name="Wolfe G."/>
            <person name="Wurch L.L."/>
        </authorList>
    </citation>
    <scope>NUCLEOTIDE SEQUENCE</scope>
</reference>
<dbReference type="PANTHER" id="PTHR24123:SF33">
    <property type="entry name" value="PROTEIN HOS4"/>
    <property type="match status" value="1"/>
</dbReference>
<dbReference type="PROSITE" id="PS50088">
    <property type="entry name" value="ANK_REPEAT"/>
    <property type="match status" value="2"/>
</dbReference>
<dbReference type="SMART" id="SM00248">
    <property type="entry name" value="ANK"/>
    <property type="match status" value="3"/>
</dbReference>
<evidence type="ECO:0000256" key="4">
    <source>
        <dbReference type="SAM" id="SignalP"/>
    </source>
</evidence>
<dbReference type="RefSeq" id="XP_005791421.1">
    <property type="nucleotide sequence ID" value="XM_005791364.1"/>
</dbReference>
<feature type="repeat" description="ANK" evidence="3">
    <location>
        <begin position="60"/>
        <end position="95"/>
    </location>
</feature>
<dbReference type="Gene3D" id="1.25.40.20">
    <property type="entry name" value="Ankyrin repeat-containing domain"/>
    <property type="match status" value="1"/>
</dbReference>
<dbReference type="InterPro" id="IPR051165">
    <property type="entry name" value="Multifunctional_ANK_Repeat"/>
</dbReference>
<keyword evidence="1" id="KW-0677">Repeat</keyword>
<dbReference type="PROSITE" id="PS50297">
    <property type="entry name" value="ANK_REP_REGION"/>
    <property type="match status" value="2"/>
</dbReference>
<dbReference type="KEGG" id="ehx:EMIHUDRAFT_225616"/>
<name>A0A0D3KNU5_EMIH1</name>
<dbReference type="GeneID" id="17282700"/>
<dbReference type="Proteomes" id="UP000013827">
    <property type="component" value="Unassembled WGS sequence"/>
</dbReference>
<organism evidence="5 6">
    <name type="scientific">Emiliania huxleyi (strain CCMP1516)</name>
    <dbReference type="NCBI Taxonomy" id="280463"/>
    <lineage>
        <taxon>Eukaryota</taxon>
        <taxon>Haptista</taxon>
        <taxon>Haptophyta</taxon>
        <taxon>Prymnesiophyceae</taxon>
        <taxon>Isochrysidales</taxon>
        <taxon>Noelaerhabdaceae</taxon>
        <taxon>Emiliania</taxon>
    </lineage>
</organism>
<dbReference type="GeneID" id="17284263"/>
<dbReference type="AlphaFoldDB" id="A0A0D3KNU5"/>
<dbReference type="EnsemblProtists" id="EOD38992">
    <property type="protein sequence ID" value="EOD38992"/>
    <property type="gene ID" value="EMIHUDRAFT_223832"/>
</dbReference>
<evidence type="ECO:0000256" key="1">
    <source>
        <dbReference type="ARBA" id="ARBA00022737"/>
    </source>
</evidence>
<keyword evidence="2 3" id="KW-0040">ANK repeat</keyword>
<evidence type="ECO:0000256" key="3">
    <source>
        <dbReference type="PROSITE-ProRule" id="PRU00023"/>
    </source>
</evidence>
<dbReference type="Pfam" id="PF12796">
    <property type="entry name" value="Ank_2"/>
    <property type="match status" value="1"/>
</dbReference>
<dbReference type="PANTHER" id="PTHR24123">
    <property type="entry name" value="ANKYRIN REPEAT-CONTAINING"/>
    <property type="match status" value="1"/>
</dbReference>
<dbReference type="PaxDb" id="2903-EOD37430"/>
<dbReference type="RefSeq" id="XP_005789859.1">
    <property type="nucleotide sequence ID" value="XM_005789802.1"/>
</dbReference>
<feature type="chain" id="PRO_5044053676" description="Ankyrin repeat protein" evidence="4">
    <location>
        <begin position="18"/>
        <end position="173"/>
    </location>
</feature>
<dbReference type="SUPFAM" id="SSF48403">
    <property type="entry name" value="Ankyrin repeat"/>
    <property type="match status" value="1"/>
</dbReference>
<dbReference type="KEGG" id="ehx:EMIHUDRAFT_223832"/>